<keyword evidence="6" id="KW-0687">Ribonucleoprotein</keyword>
<sequence length="545" mass="61804">MSSEISVSGKMSSKLLRLRRFLYTGNEDAIYRTGNPAALRLYYRSKLKVINEILKPNDLDMILNEVETANDRGCLPRPETVLFVLAVALRCTRNYARRRRIFATLKNICCSVKDLYQYINFHIKCGGRFGVGLKNFINQYFVEKDPLALAIEITYEDGCEGWEHKDIIEICRIKPNKIATKVVLEYATKGLNSAIACAAGDSDSNEIIKRFCQIEELKNCNNADNAAALITALKCDLSVVPTGFHLNRQVWAAIASVISTRDLLSYLPKLLRLNVLKPGSLLEQIISEYLVDEELIETSCIELLEVLIVITHFDRSKEEIDINDVVENDDGEDEDTEESSVIITNALYTMMNIVIQNRQPINKRFMIVIELTDKMDYFCFNQEHITCLVAAAVILTAFIKLEPNVIVGIFNGNNIDCLEIPQNEKPIGILSILTRFESSFVMPSAMFQWALQKRANIDVFINLMSDFEWITTIPEGLADPGTLEPLDSLERYRREMSLPNAKLISFSLSSPEWRIGRNNPGVLDVYGFNAEIMTVIKAFANELFR</sequence>
<dbReference type="GO" id="GO:1990904">
    <property type="term" value="C:ribonucleoprotein complex"/>
    <property type="evidence" value="ECO:0007669"/>
    <property type="project" value="UniProtKB-KW"/>
</dbReference>
<evidence type="ECO:0000256" key="3">
    <source>
        <dbReference type="ARBA" id="ARBA00022490"/>
    </source>
</evidence>
<evidence type="ECO:0000256" key="2">
    <source>
        <dbReference type="ARBA" id="ARBA00007814"/>
    </source>
</evidence>
<evidence type="ECO:0000256" key="6">
    <source>
        <dbReference type="ARBA" id="ARBA00023274"/>
    </source>
</evidence>
<comment type="subcellular location">
    <subcellularLocation>
        <location evidence="1">Cytoplasm</location>
    </subcellularLocation>
</comment>
<dbReference type="InterPro" id="IPR036465">
    <property type="entry name" value="vWFA_dom_sf"/>
</dbReference>
<dbReference type="Proteomes" id="UP000801492">
    <property type="component" value="Unassembled WGS sequence"/>
</dbReference>
<dbReference type="PANTHER" id="PTHR14202">
    <property type="entry name" value="60 KDA RIBONUCLEOPROTEIN SSA/RO"/>
    <property type="match status" value="1"/>
</dbReference>
<dbReference type="Pfam" id="PF25045">
    <property type="entry name" value="vWA_Ro60"/>
    <property type="match status" value="1"/>
</dbReference>
<keyword evidence="3" id="KW-0963">Cytoplasm</keyword>
<evidence type="ECO:0000256" key="5">
    <source>
        <dbReference type="ARBA" id="ARBA00022884"/>
    </source>
</evidence>
<proteinExistence type="inferred from homology"/>
<dbReference type="GO" id="GO:0005737">
    <property type="term" value="C:cytoplasm"/>
    <property type="evidence" value="ECO:0007669"/>
    <property type="project" value="UniProtKB-SubCell"/>
</dbReference>
<keyword evidence="5" id="KW-0694">RNA-binding</keyword>
<gene>
    <name evidence="8" type="ORF">ILUMI_23885</name>
</gene>
<dbReference type="GO" id="GO:0003723">
    <property type="term" value="F:RNA binding"/>
    <property type="evidence" value="ECO:0007669"/>
    <property type="project" value="UniProtKB-KW"/>
</dbReference>
<comment type="similarity">
    <text evidence="2">Belongs to the Ro 60 kDa family.</text>
</comment>
<dbReference type="OrthoDB" id="6098064at2759"/>
<evidence type="ECO:0000313" key="8">
    <source>
        <dbReference type="EMBL" id="KAF2882287.1"/>
    </source>
</evidence>
<dbReference type="PANTHER" id="PTHR14202:SF0">
    <property type="entry name" value="RNA-BINDING PROTEIN RO60"/>
    <property type="match status" value="1"/>
</dbReference>
<organism evidence="8 9">
    <name type="scientific">Ignelater luminosus</name>
    <name type="common">Cucubano</name>
    <name type="synonym">Pyrophorus luminosus</name>
    <dbReference type="NCBI Taxonomy" id="2038154"/>
    <lineage>
        <taxon>Eukaryota</taxon>
        <taxon>Metazoa</taxon>
        <taxon>Ecdysozoa</taxon>
        <taxon>Arthropoda</taxon>
        <taxon>Hexapoda</taxon>
        <taxon>Insecta</taxon>
        <taxon>Pterygota</taxon>
        <taxon>Neoptera</taxon>
        <taxon>Endopterygota</taxon>
        <taxon>Coleoptera</taxon>
        <taxon>Polyphaga</taxon>
        <taxon>Elateriformia</taxon>
        <taxon>Elateroidea</taxon>
        <taxon>Elateridae</taxon>
        <taxon>Agrypninae</taxon>
        <taxon>Pyrophorini</taxon>
        <taxon>Ignelater</taxon>
    </lineage>
</organism>
<evidence type="ECO:0000256" key="4">
    <source>
        <dbReference type="ARBA" id="ARBA00022723"/>
    </source>
</evidence>
<reference evidence="8" key="1">
    <citation type="submission" date="2019-08" db="EMBL/GenBank/DDBJ databases">
        <title>The genome of the North American firefly Photinus pyralis.</title>
        <authorList>
            <consortium name="Photinus pyralis genome working group"/>
            <person name="Fallon T.R."/>
            <person name="Sander Lower S.E."/>
            <person name="Weng J.-K."/>
        </authorList>
    </citation>
    <scope>NUCLEOTIDE SEQUENCE</scope>
    <source>
        <strain evidence="8">TRF0915ILg1</strain>
        <tissue evidence="8">Whole body</tissue>
    </source>
</reference>
<dbReference type="PROSITE" id="PS50988">
    <property type="entry name" value="TROVE"/>
    <property type="match status" value="1"/>
</dbReference>
<keyword evidence="4" id="KW-0479">Metal-binding</keyword>
<evidence type="ECO:0000313" key="9">
    <source>
        <dbReference type="Proteomes" id="UP000801492"/>
    </source>
</evidence>
<comment type="caution">
    <text evidence="8">The sequence shown here is derived from an EMBL/GenBank/DDBJ whole genome shotgun (WGS) entry which is preliminary data.</text>
</comment>
<feature type="domain" description="TROVE" evidence="7">
    <location>
        <begin position="1"/>
        <end position="363"/>
    </location>
</feature>
<keyword evidence="9" id="KW-1185">Reference proteome</keyword>
<dbReference type="InterPro" id="IPR056800">
    <property type="entry name" value="vWA_Ro60"/>
</dbReference>
<dbReference type="SUPFAM" id="SSF140864">
    <property type="entry name" value="TROVE domain-like"/>
    <property type="match status" value="1"/>
</dbReference>
<dbReference type="Gene3D" id="3.40.50.410">
    <property type="entry name" value="von Willebrand factor, type A domain"/>
    <property type="match status" value="1"/>
</dbReference>
<evidence type="ECO:0000259" key="7">
    <source>
        <dbReference type="PROSITE" id="PS50988"/>
    </source>
</evidence>
<protein>
    <recommendedName>
        <fullName evidence="7">TROVE domain-containing protein</fullName>
    </recommendedName>
</protein>
<dbReference type="GO" id="GO:0046872">
    <property type="term" value="F:metal ion binding"/>
    <property type="evidence" value="ECO:0007669"/>
    <property type="project" value="UniProtKB-KW"/>
</dbReference>
<dbReference type="InterPro" id="IPR040322">
    <property type="entry name" value="TROVE2"/>
</dbReference>
<dbReference type="SUPFAM" id="SSF53300">
    <property type="entry name" value="vWA-like"/>
    <property type="match status" value="1"/>
</dbReference>
<accession>A0A8K0CBM4</accession>
<dbReference type="EMBL" id="VTPC01090631">
    <property type="protein sequence ID" value="KAF2882287.1"/>
    <property type="molecule type" value="Genomic_DNA"/>
</dbReference>
<dbReference type="InterPro" id="IPR008858">
    <property type="entry name" value="TROVE_dom"/>
</dbReference>
<dbReference type="InterPro" id="IPR037214">
    <property type="entry name" value="TROVE_dom_sf"/>
</dbReference>
<name>A0A8K0CBM4_IGNLU</name>
<dbReference type="AlphaFoldDB" id="A0A8K0CBM4"/>
<evidence type="ECO:0000256" key="1">
    <source>
        <dbReference type="ARBA" id="ARBA00004496"/>
    </source>
</evidence>